<name>A0ABQ5YPK9_9BURK</name>
<dbReference type="RefSeq" id="WP_284280157.1">
    <property type="nucleotide sequence ID" value="NZ_BSOJ01000008.1"/>
</dbReference>
<proteinExistence type="predicted"/>
<reference evidence="2" key="1">
    <citation type="journal article" date="2019" name="Int. J. Syst. Evol. Microbiol.">
        <title>The Global Catalogue of Microorganisms (GCM) 10K type strain sequencing project: providing services to taxonomists for standard genome sequencing and annotation.</title>
        <authorList>
            <consortium name="The Broad Institute Genomics Platform"/>
            <consortium name="The Broad Institute Genome Sequencing Center for Infectious Disease"/>
            <person name="Wu L."/>
            <person name="Ma J."/>
        </authorList>
    </citation>
    <scope>NUCLEOTIDE SEQUENCE [LARGE SCALE GENOMIC DNA]</scope>
    <source>
        <strain evidence="2">NBRC 105857</strain>
    </source>
</reference>
<protein>
    <submittedName>
        <fullName evidence="1">Uncharacterized protein</fullName>
    </submittedName>
</protein>
<evidence type="ECO:0000313" key="2">
    <source>
        <dbReference type="Proteomes" id="UP001156664"/>
    </source>
</evidence>
<sequence>MRIEITRQAVCAADDQTNPLEMYFEVDQNLTIQHLVNEIEAAKFLQFSSTHQSIVGHSGGVPIIKIHSPYHSSLGPEYLVPASIIASEIIQNGRVEFKF</sequence>
<keyword evidence="2" id="KW-1185">Reference proteome</keyword>
<organism evidence="1 2">
    <name type="scientific">Limnobacter litoralis</name>
    <dbReference type="NCBI Taxonomy" id="481366"/>
    <lineage>
        <taxon>Bacteria</taxon>
        <taxon>Pseudomonadati</taxon>
        <taxon>Pseudomonadota</taxon>
        <taxon>Betaproteobacteria</taxon>
        <taxon>Burkholderiales</taxon>
        <taxon>Burkholderiaceae</taxon>
        <taxon>Limnobacter</taxon>
    </lineage>
</organism>
<comment type="caution">
    <text evidence="1">The sequence shown here is derived from an EMBL/GenBank/DDBJ whole genome shotgun (WGS) entry which is preliminary data.</text>
</comment>
<gene>
    <name evidence="1" type="ORF">GCM10007875_08080</name>
</gene>
<evidence type="ECO:0000313" key="1">
    <source>
        <dbReference type="EMBL" id="GLR25720.1"/>
    </source>
</evidence>
<dbReference type="EMBL" id="BSOJ01000008">
    <property type="protein sequence ID" value="GLR25720.1"/>
    <property type="molecule type" value="Genomic_DNA"/>
</dbReference>
<dbReference type="Proteomes" id="UP001156664">
    <property type="component" value="Unassembled WGS sequence"/>
</dbReference>
<accession>A0ABQ5YPK9</accession>